<reference evidence="1" key="1">
    <citation type="submission" date="2021-02" db="EMBL/GenBank/DDBJ databases">
        <authorList>
            <person name="Nowell W R."/>
        </authorList>
    </citation>
    <scope>NUCLEOTIDE SEQUENCE</scope>
</reference>
<gene>
    <name evidence="1" type="ORF">OKA104_LOCUS53100</name>
</gene>
<protein>
    <submittedName>
        <fullName evidence="1">Uncharacterized protein</fullName>
    </submittedName>
</protein>
<organism evidence="1 2">
    <name type="scientific">Adineta steineri</name>
    <dbReference type="NCBI Taxonomy" id="433720"/>
    <lineage>
        <taxon>Eukaryota</taxon>
        <taxon>Metazoa</taxon>
        <taxon>Spiralia</taxon>
        <taxon>Gnathifera</taxon>
        <taxon>Rotifera</taxon>
        <taxon>Eurotatoria</taxon>
        <taxon>Bdelloidea</taxon>
        <taxon>Adinetida</taxon>
        <taxon>Adinetidae</taxon>
        <taxon>Adineta</taxon>
    </lineage>
</organism>
<proteinExistence type="predicted"/>
<sequence>MSSTNPNSI</sequence>
<accession>A0A820R1G0</accession>
<feature type="non-terminal residue" evidence="1">
    <location>
        <position position="9"/>
    </location>
</feature>
<name>A0A820R1G0_9BILA</name>
<comment type="caution">
    <text evidence="1">The sequence shown here is derived from an EMBL/GenBank/DDBJ whole genome shotgun (WGS) entry which is preliminary data.</text>
</comment>
<evidence type="ECO:0000313" key="2">
    <source>
        <dbReference type="Proteomes" id="UP000663881"/>
    </source>
</evidence>
<dbReference type="EMBL" id="CAJOAY010032300">
    <property type="protein sequence ID" value="CAF4431423.1"/>
    <property type="molecule type" value="Genomic_DNA"/>
</dbReference>
<dbReference type="Proteomes" id="UP000663881">
    <property type="component" value="Unassembled WGS sequence"/>
</dbReference>
<evidence type="ECO:0000313" key="1">
    <source>
        <dbReference type="EMBL" id="CAF4431423.1"/>
    </source>
</evidence>